<proteinExistence type="predicted"/>
<evidence type="ECO:0000313" key="2">
    <source>
        <dbReference type="Proteomes" id="UP001217918"/>
    </source>
</evidence>
<dbReference type="Proteomes" id="UP001217918">
    <property type="component" value="Unassembled WGS sequence"/>
</dbReference>
<keyword evidence="2" id="KW-1185">Reference proteome</keyword>
<reference evidence="1" key="1">
    <citation type="journal article" date="2023" name="Mol. Plant Microbe Interact.">
        <title>Elucidating the Obligate Nature and Biological Capacity of an Invasive Fungal Corn Pathogen.</title>
        <authorList>
            <person name="MacCready J.S."/>
            <person name="Roggenkamp E.M."/>
            <person name="Gdanetz K."/>
            <person name="Chilvers M.I."/>
        </authorList>
    </citation>
    <scope>NUCLEOTIDE SEQUENCE</scope>
    <source>
        <strain evidence="1">PM02</strain>
    </source>
</reference>
<name>A0AAD9I6D1_9PEZI</name>
<organism evidence="1 2">
    <name type="scientific">Phyllachora maydis</name>
    <dbReference type="NCBI Taxonomy" id="1825666"/>
    <lineage>
        <taxon>Eukaryota</taxon>
        <taxon>Fungi</taxon>
        <taxon>Dikarya</taxon>
        <taxon>Ascomycota</taxon>
        <taxon>Pezizomycotina</taxon>
        <taxon>Sordariomycetes</taxon>
        <taxon>Sordariomycetidae</taxon>
        <taxon>Phyllachorales</taxon>
        <taxon>Phyllachoraceae</taxon>
        <taxon>Phyllachora</taxon>
    </lineage>
</organism>
<sequence>MDQISERSHVWQATIPTPGIHFFRLRAGLGSGHEVPGAIGPDPDDPLLRAADPAHKMYLEAPHWHHRAGIPGPWLRFPNISAYVRTDELRSVCEVARQTIDRVTAGPPHVQATLPAVHPPDRLRHRHRHRHDERLLILDPTADIVCLQLRRTLDLSTTAITTAPLSSLVMSAQFPALRNLRRLALHLPDPIGMASERDGRRAGLVLTPRDASALWAPAHFPCLETVYLLSFGLAPRPGAAVPAAAARFRCGDGQTCVEVRPQDAPLWEGSVEFALGRAWLYARAQMTPQKAACWARGAAGESPPCGGLPGFWTSAEPRVAGTEFKVLACVGEVVDGARSTVYPLLP</sequence>
<dbReference type="AlphaFoldDB" id="A0AAD9I6D1"/>
<comment type="caution">
    <text evidence="1">The sequence shown here is derived from an EMBL/GenBank/DDBJ whole genome shotgun (WGS) entry which is preliminary data.</text>
</comment>
<protein>
    <submittedName>
        <fullName evidence="1">Uncharacterized protein</fullName>
    </submittedName>
</protein>
<evidence type="ECO:0000313" key="1">
    <source>
        <dbReference type="EMBL" id="KAK2071375.1"/>
    </source>
</evidence>
<gene>
    <name evidence="1" type="ORF">P8C59_005804</name>
</gene>
<dbReference type="EMBL" id="JAQQPM010000005">
    <property type="protein sequence ID" value="KAK2071375.1"/>
    <property type="molecule type" value="Genomic_DNA"/>
</dbReference>
<accession>A0AAD9I6D1</accession>